<dbReference type="PRINTS" id="PR00956">
    <property type="entry name" value="FLGMOTORFLIN"/>
</dbReference>
<dbReference type="SUPFAM" id="SSF101801">
    <property type="entry name" value="Surface presentation of antigens (SPOA)"/>
    <property type="match status" value="1"/>
</dbReference>
<dbReference type="PANTHER" id="PTHR30034">
    <property type="entry name" value="FLAGELLAR MOTOR SWITCH PROTEIN FLIM"/>
    <property type="match status" value="1"/>
</dbReference>
<evidence type="ECO:0000259" key="2">
    <source>
        <dbReference type="Pfam" id="PF01052"/>
    </source>
</evidence>
<sequence>MRMSTQGDAGATVIRSLAEDAAWLPEVKAAHAELLNLLVGVRVAFRLSLPPANITFDPGESSGRVADPLELAFLIGAAPGRWLIPAATLDRFSASLGVRGSLANLTVLQRDILLEEVLAPILDELERRIGEPLRLGPPHAAADYPIKLSWTIDSGDLPLPAELQLSDVAALKIGKAFGSRTSLLNEFTGDLVRPIQLCAGTQRLTVGEFKGLRPGDIVLCEQSQADEPFAVLGNHLVAPLRRSEAGLVFASGWQPLKSSWEFSAMSKQQPPSSGELEPLADLPIELVFEIGRAEFPLKEIARMGEGTVLHASPSLSSPVSILANGRLVGKGELIRIGEGLGIRVVRLSTDG</sequence>
<keyword evidence="4" id="KW-1185">Reference proteome</keyword>
<protein>
    <submittedName>
        <fullName evidence="3">Type III secretion system translocation protein, RhcQ</fullName>
    </submittedName>
</protein>
<dbReference type="PATRIC" id="fig|394.7.peg.2725"/>
<dbReference type="GO" id="GO:0003774">
    <property type="term" value="F:cytoskeletal motor activity"/>
    <property type="evidence" value="ECO:0007669"/>
    <property type="project" value="InterPro"/>
</dbReference>
<dbReference type="OrthoDB" id="9801534at2"/>
<reference evidence="3 4" key="2">
    <citation type="journal article" date="2009" name="Appl. Environ. Microbiol.">
        <title>Rhizobium sp. strain NGR234 possesses a remarkable number of secretion systems.</title>
        <authorList>
            <person name="Schmeisser C."/>
            <person name="Liesegang H."/>
            <person name="Krysciak D."/>
            <person name="Bakkou N."/>
            <person name="Le Quere A."/>
            <person name="Wollherr A."/>
            <person name="Heinemeyer I."/>
            <person name="Morgenstern B."/>
            <person name="Pommerening-Roeser A."/>
            <person name="Flores M."/>
            <person name="Palacios R."/>
            <person name="Brenner S."/>
            <person name="Gottschalk G."/>
            <person name="Schmitz R.A."/>
            <person name="Broughton W.J."/>
            <person name="Perret X."/>
            <person name="Strittmatter A.W."/>
            <person name="Streit W.R."/>
        </authorList>
    </citation>
    <scope>NUCLEOTIDE SEQUENCE [LARGE SCALE GENOMIC DNA]</scope>
    <source>
        <strain evidence="4">NBRC 101917 / NGR234</strain>
    </source>
</reference>
<feature type="domain" description="Flagellar motor switch protein FliN-like C-terminal" evidence="2">
    <location>
        <begin position="279"/>
        <end position="346"/>
    </location>
</feature>
<dbReference type="InterPro" id="IPR036429">
    <property type="entry name" value="SpoA-like_sf"/>
</dbReference>
<accession>C3KNB2</accession>
<dbReference type="KEGG" id="rhi:NGR_b22970"/>
<dbReference type="PANTHER" id="PTHR30034:SF6">
    <property type="entry name" value="YOP PROTEINS TRANSLOCATION PROTEIN Q"/>
    <property type="match status" value="1"/>
</dbReference>
<dbReference type="GO" id="GO:0071978">
    <property type="term" value="P:bacterial-type flagellum-dependent swarming motility"/>
    <property type="evidence" value="ECO:0007669"/>
    <property type="project" value="TreeGrafter"/>
</dbReference>
<evidence type="ECO:0000313" key="3">
    <source>
        <dbReference type="EMBL" id="ACP23742.1"/>
    </source>
</evidence>
<keyword evidence="3" id="KW-0614">Plasmid</keyword>
<proteinExistence type="inferred from homology"/>
<dbReference type="EMBL" id="CP000874">
    <property type="protein sequence ID" value="ACP23742.1"/>
    <property type="molecule type" value="Genomic_DNA"/>
</dbReference>
<reference evidence="4" key="1">
    <citation type="journal article" date="2004" name="J. Bacteriol.">
        <title>An evolutionary hot spot: the pNGR234b replicon of Rhizobium sp. strain NGR234.</title>
        <authorList>
            <person name="Streit W.R."/>
            <person name="Schmitz R.A."/>
            <person name="Perret X."/>
            <person name="Staehelin C."/>
            <person name="Deakin W.J."/>
            <person name="Raasch C."/>
            <person name="Liesegang H."/>
            <person name="Broughton W.J."/>
        </authorList>
    </citation>
    <scope>NUCLEOTIDE SEQUENCE [LARGE SCALE GENOMIC DNA]</scope>
    <source>
        <strain evidence="4">NBRC 101917 / NGR234</strain>
    </source>
</reference>
<comment type="similarity">
    <text evidence="1">Belongs to the FliN/MopA/SpaO family.</text>
</comment>
<dbReference type="Pfam" id="PF01052">
    <property type="entry name" value="FliMN_C"/>
    <property type="match status" value="1"/>
</dbReference>
<dbReference type="GO" id="GO:0009425">
    <property type="term" value="C:bacterial-type flagellum basal body"/>
    <property type="evidence" value="ECO:0007669"/>
    <property type="project" value="InterPro"/>
</dbReference>
<name>C3KNB2_SINFN</name>
<dbReference type="Gene3D" id="2.30.330.10">
    <property type="entry name" value="SpoA-like"/>
    <property type="match status" value="1"/>
</dbReference>
<dbReference type="AlphaFoldDB" id="C3KNB2"/>
<evidence type="ECO:0000256" key="1">
    <source>
        <dbReference type="ARBA" id="ARBA00009226"/>
    </source>
</evidence>
<dbReference type="Proteomes" id="UP000001054">
    <property type="component" value="Plasmid pNGR234b"/>
</dbReference>
<dbReference type="InterPro" id="IPR001172">
    <property type="entry name" value="FliN_T3SS_HrcQb"/>
</dbReference>
<gene>
    <name evidence="3" type="primary">rhcQ</name>
    <name evidence="3" type="ordered locus">NGR_b22970</name>
</gene>
<evidence type="ECO:0000313" key="4">
    <source>
        <dbReference type="Proteomes" id="UP000001054"/>
    </source>
</evidence>
<dbReference type="InterPro" id="IPR001543">
    <property type="entry name" value="FliN-like_C"/>
</dbReference>
<geneLocation type="plasmid" evidence="4">
    <name>sym pNGR234b</name>
</geneLocation>
<dbReference type="GO" id="GO:0050918">
    <property type="term" value="P:positive chemotaxis"/>
    <property type="evidence" value="ECO:0007669"/>
    <property type="project" value="TreeGrafter"/>
</dbReference>
<dbReference type="HOGENOM" id="CLU_717034_0_0_5"/>
<organism evidence="3 4">
    <name type="scientific">Sinorhizobium fredii (strain NBRC 101917 / NGR234)</name>
    <dbReference type="NCBI Taxonomy" id="394"/>
    <lineage>
        <taxon>Bacteria</taxon>
        <taxon>Pseudomonadati</taxon>
        <taxon>Pseudomonadota</taxon>
        <taxon>Alphaproteobacteria</taxon>
        <taxon>Hyphomicrobiales</taxon>
        <taxon>Rhizobiaceae</taxon>
        <taxon>Sinorhizobium/Ensifer group</taxon>
        <taxon>Sinorhizobium</taxon>
    </lineage>
</organism>